<sequence length="903" mass="96466">MAVSANSVSLSAPYIIFPLSQPLHQTRAKDREGGTYRVCFTSSVESTKKRKRNAQEIAVAVDGEGVNIYDVRATQVISTYALPPTTKFSCAPTSSFTRGGKKATAFGRRTYAAVSSPKREILCWEEQSVSSDDDKAEAINVLSRGSDSRSDVVYLQDLRKRGTEGGLVAVYADGYVRCFSSDLKEQKWEFLAQTLGAAKKVAVVFAATTTLTVAKKALLKDRLDIVLPTAVPTEEEAPEDAVLFTVTRNGSIFEARVFTIPTIGENKTPRELLVLPLPGTADEELASFSIHFPTATLNLLTTENLTTFSLSATVPAVLSSLKIASNSKDDPTPSSLLRISSSTVLVATNEDISLYDTKFTSLQARVPIQPSTGVNTPATSRASTPASTVKGGVALSSYLPDLDLAVGYSQNGIAAVQLSRAGVKGDARKSGLLIDSLCRGVGVDAPADVNKAGRTAAAKQIASKLSAEKTKMDAALARLKDAKKDLDLEAFESTFAEYVSIKRNMQDVDTTMTNGTSANNALPEFFAKTTFKPLLHEFVSTIISLIFEPSGNEVGGLKITFYPPNVVKYLAESGNLSSAPPGLVNALATYDPTLRSLEWALSTVSELKITEVAAAVSTALRAPEAEEDLALKVIRSEVLRLALVRLDTFPASSLIATFKSQFTGDDLAALITLLRGELSLYDYEHDDDFDAPEVAVSISDVGIASSLLTAALDTVGISGLILQDGADSLVGSLYEEVTDAVDAVEEAAGLKGILEEMFRHAEWSSPSTLKRRVEIRGTAPTAPPNAPASIMETPKREGGKVPETPSMQLLRSAMKARGNVSVRKGASPGLLRTVLETPRPSERTGSSALLPLGLSPVPLGRENKVEGLPLEVGKRETDRKRARENGMRKSLVLGVYSVESMVI</sequence>
<feature type="domain" description="Utp8 C-terminal" evidence="3">
    <location>
        <begin position="466"/>
        <end position="619"/>
    </location>
</feature>
<evidence type="ECO:0000259" key="2">
    <source>
        <dbReference type="Pfam" id="PF10395"/>
    </source>
</evidence>
<organism evidence="4 5">
    <name type="scientific">Morchella conica CCBAS932</name>
    <dbReference type="NCBI Taxonomy" id="1392247"/>
    <lineage>
        <taxon>Eukaryota</taxon>
        <taxon>Fungi</taxon>
        <taxon>Dikarya</taxon>
        <taxon>Ascomycota</taxon>
        <taxon>Pezizomycotina</taxon>
        <taxon>Pezizomycetes</taxon>
        <taxon>Pezizales</taxon>
        <taxon>Morchellaceae</taxon>
        <taxon>Morchella</taxon>
    </lineage>
</organism>
<dbReference type="OrthoDB" id="5330858at2759"/>
<proteinExistence type="predicted"/>
<accession>A0A3N4KFM6</accession>
<dbReference type="Pfam" id="PF22542">
    <property type="entry name" value="Utp8_C"/>
    <property type="match status" value="1"/>
</dbReference>
<dbReference type="Pfam" id="PF10395">
    <property type="entry name" value="Utp8_b_propeller"/>
    <property type="match status" value="1"/>
</dbReference>
<dbReference type="InterPro" id="IPR018843">
    <property type="entry name" value="Utp8_b-prop"/>
</dbReference>
<dbReference type="InParanoid" id="A0A3N4KFM6"/>
<dbReference type="InterPro" id="IPR053881">
    <property type="entry name" value="Utp8_C"/>
</dbReference>
<evidence type="ECO:0000313" key="4">
    <source>
        <dbReference type="EMBL" id="RPB09287.1"/>
    </source>
</evidence>
<dbReference type="STRING" id="1392247.A0A3N4KFM6"/>
<dbReference type="EMBL" id="ML119153">
    <property type="protein sequence ID" value="RPB09287.1"/>
    <property type="molecule type" value="Genomic_DNA"/>
</dbReference>
<dbReference type="AlphaFoldDB" id="A0A3N4KFM6"/>
<evidence type="ECO:0000256" key="1">
    <source>
        <dbReference type="SAM" id="MobiDB-lite"/>
    </source>
</evidence>
<evidence type="ECO:0000313" key="5">
    <source>
        <dbReference type="Proteomes" id="UP000277580"/>
    </source>
</evidence>
<reference evidence="4 5" key="1">
    <citation type="journal article" date="2018" name="Nat. Ecol. Evol.">
        <title>Pezizomycetes genomes reveal the molecular basis of ectomycorrhizal truffle lifestyle.</title>
        <authorList>
            <person name="Murat C."/>
            <person name="Payen T."/>
            <person name="Noel B."/>
            <person name="Kuo A."/>
            <person name="Morin E."/>
            <person name="Chen J."/>
            <person name="Kohler A."/>
            <person name="Krizsan K."/>
            <person name="Balestrini R."/>
            <person name="Da Silva C."/>
            <person name="Montanini B."/>
            <person name="Hainaut M."/>
            <person name="Levati E."/>
            <person name="Barry K.W."/>
            <person name="Belfiori B."/>
            <person name="Cichocki N."/>
            <person name="Clum A."/>
            <person name="Dockter R.B."/>
            <person name="Fauchery L."/>
            <person name="Guy J."/>
            <person name="Iotti M."/>
            <person name="Le Tacon F."/>
            <person name="Lindquist E.A."/>
            <person name="Lipzen A."/>
            <person name="Malagnac F."/>
            <person name="Mello A."/>
            <person name="Molinier V."/>
            <person name="Miyauchi S."/>
            <person name="Poulain J."/>
            <person name="Riccioni C."/>
            <person name="Rubini A."/>
            <person name="Sitrit Y."/>
            <person name="Splivallo R."/>
            <person name="Traeger S."/>
            <person name="Wang M."/>
            <person name="Zifcakova L."/>
            <person name="Wipf D."/>
            <person name="Zambonelli A."/>
            <person name="Paolocci F."/>
            <person name="Nowrousian M."/>
            <person name="Ottonello S."/>
            <person name="Baldrian P."/>
            <person name="Spatafora J.W."/>
            <person name="Henrissat B."/>
            <person name="Nagy L.G."/>
            <person name="Aury J.M."/>
            <person name="Wincker P."/>
            <person name="Grigoriev I.V."/>
            <person name="Bonfante P."/>
            <person name="Martin F.M."/>
        </authorList>
    </citation>
    <scope>NUCLEOTIDE SEQUENCE [LARGE SCALE GENOMIC DNA]</scope>
    <source>
        <strain evidence="4 5">CCBAS932</strain>
    </source>
</reference>
<keyword evidence="5" id="KW-1185">Reference proteome</keyword>
<name>A0A3N4KFM6_9PEZI</name>
<protein>
    <submittedName>
        <fullName evidence="4">Uncharacterized protein</fullName>
    </submittedName>
</protein>
<dbReference type="Proteomes" id="UP000277580">
    <property type="component" value="Unassembled WGS sequence"/>
</dbReference>
<evidence type="ECO:0000259" key="3">
    <source>
        <dbReference type="Pfam" id="PF22542"/>
    </source>
</evidence>
<gene>
    <name evidence="4" type="ORF">P167DRAFT_608086</name>
</gene>
<feature type="domain" description="Utp8 beta-propeller" evidence="2">
    <location>
        <begin position="46"/>
        <end position="366"/>
    </location>
</feature>
<feature type="region of interest" description="Disordered" evidence="1">
    <location>
        <begin position="778"/>
        <end position="802"/>
    </location>
</feature>